<comment type="caution">
    <text evidence="1">The sequence shown here is derived from an EMBL/GenBank/DDBJ whole genome shotgun (WGS) entry which is preliminary data.</text>
</comment>
<sequence>MSLRAAEFSILEPTKNFNYGSQDLFSARDNQIRDLLLKVKDGTMFEQAKQFLPRDGDRVLSAFAKRAASMAVRHQDARELRAGILAAAIDQEVSSDFREGLPALALLYRAAEMIGRNPDLEFSAINDLSGGRARSLVDFLRRPPEDKSIEAMGFEEGDDKQGFRFLSNWW</sequence>
<accession>A0A558BWI4</accession>
<reference evidence="1 2" key="1">
    <citation type="submission" date="2019-07" db="EMBL/GenBank/DDBJ databases">
        <authorList>
            <person name="Duangmal K."/>
            <person name="Teo W.F.A."/>
        </authorList>
    </citation>
    <scope>NUCLEOTIDE SEQUENCE [LARGE SCALE GENOMIC DNA]</scope>
    <source>
        <strain evidence="1 2">TBRC 6029</strain>
    </source>
</reference>
<organism evidence="1 2">
    <name type="scientific">Amycolatopsis rhizosphaerae</name>
    <dbReference type="NCBI Taxonomy" id="2053003"/>
    <lineage>
        <taxon>Bacteria</taxon>
        <taxon>Bacillati</taxon>
        <taxon>Actinomycetota</taxon>
        <taxon>Actinomycetes</taxon>
        <taxon>Pseudonocardiales</taxon>
        <taxon>Pseudonocardiaceae</taxon>
        <taxon>Amycolatopsis</taxon>
    </lineage>
</organism>
<protein>
    <submittedName>
        <fullName evidence="1">Uncharacterized protein</fullName>
    </submittedName>
</protein>
<dbReference type="Proteomes" id="UP000320011">
    <property type="component" value="Unassembled WGS sequence"/>
</dbReference>
<proteinExistence type="predicted"/>
<evidence type="ECO:0000313" key="2">
    <source>
        <dbReference type="Proteomes" id="UP000320011"/>
    </source>
</evidence>
<gene>
    <name evidence="1" type="ORF">FNH05_23310</name>
</gene>
<evidence type="ECO:0000313" key="1">
    <source>
        <dbReference type="EMBL" id="TVT40862.1"/>
    </source>
</evidence>
<dbReference type="RefSeq" id="WP_144590853.1">
    <property type="nucleotide sequence ID" value="NZ_VJWX01000265.1"/>
</dbReference>
<name>A0A558BWI4_9PSEU</name>
<dbReference type="EMBL" id="VJWX01000265">
    <property type="protein sequence ID" value="TVT40862.1"/>
    <property type="molecule type" value="Genomic_DNA"/>
</dbReference>
<reference evidence="1 2" key="2">
    <citation type="submission" date="2019-08" db="EMBL/GenBank/DDBJ databases">
        <title>Amycolatopsis acidicola sp. nov., isolated from peat swamp forest soil.</title>
        <authorList>
            <person name="Srisuk N."/>
        </authorList>
    </citation>
    <scope>NUCLEOTIDE SEQUENCE [LARGE SCALE GENOMIC DNA]</scope>
    <source>
        <strain evidence="1 2">TBRC 6029</strain>
    </source>
</reference>
<dbReference type="OrthoDB" id="4350560at2"/>
<keyword evidence="2" id="KW-1185">Reference proteome</keyword>
<dbReference type="AlphaFoldDB" id="A0A558BWI4"/>